<feature type="non-terminal residue" evidence="1">
    <location>
        <position position="1"/>
    </location>
</feature>
<accession>A0A2T2NM05</accession>
<keyword evidence="2" id="KW-1185">Reference proteome</keyword>
<evidence type="ECO:0000313" key="1">
    <source>
        <dbReference type="EMBL" id="PSN66455.1"/>
    </source>
</evidence>
<sequence length="271" mass="29087">CSPLPQGSGPVPSPDTADAFLVDADFASAAESAVAPLGYLSTFTNIQASPNAPNYLGYHTLSSYYVPGCADFCSSTATCTSFNIFFERSPSLEPADDCPNPPSTTLIKCALWGSPISAELATNFGQYRNDFHVVLAGSNGYSAPPPESPPAPVPTTLAGYHSQFLNNSAINAPLDCNGAYTFMGAKTFPATQVSDYDPAICDQVCTEQNEYNTAHPPSDGSEPQICSFFNAYLQLKNGAVEEQVCAMYTRAWPLWYATNRGQWRDGDEYTI</sequence>
<feature type="non-terminal residue" evidence="1">
    <location>
        <position position="271"/>
    </location>
</feature>
<gene>
    <name evidence="1" type="ORF">BS50DRAFT_472244</name>
</gene>
<reference evidence="1 2" key="1">
    <citation type="journal article" date="2018" name="Front. Microbiol.">
        <title>Genome-Wide Analysis of Corynespora cassiicola Leaf Fall Disease Putative Effectors.</title>
        <authorList>
            <person name="Lopez D."/>
            <person name="Ribeiro S."/>
            <person name="Label P."/>
            <person name="Fumanal B."/>
            <person name="Venisse J.S."/>
            <person name="Kohler A."/>
            <person name="de Oliveira R.R."/>
            <person name="Labutti K."/>
            <person name="Lipzen A."/>
            <person name="Lail K."/>
            <person name="Bauer D."/>
            <person name="Ohm R.A."/>
            <person name="Barry K.W."/>
            <person name="Spatafora J."/>
            <person name="Grigoriev I.V."/>
            <person name="Martin F.M."/>
            <person name="Pujade-Renaud V."/>
        </authorList>
    </citation>
    <scope>NUCLEOTIDE SEQUENCE [LARGE SCALE GENOMIC DNA]</scope>
    <source>
        <strain evidence="1 2">Philippines</strain>
    </source>
</reference>
<organism evidence="1 2">
    <name type="scientific">Corynespora cassiicola Philippines</name>
    <dbReference type="NCBI Taxonomy" id="1448308"/>
    <lineage>
        <taxon>Eukaryota</taxon>
        <taxon>Fungi</taxon>
        <taxon>Dikarya</taxon>
        <taxon>Ascomycota</taxon>
        <taxon>Pezizomycotina</taxon>
        <taxon>Dothideomycetes</taxon>
        <taxon>Pleosporomycetidae</taxon>
        <taxon>Pleosporales</taxon>
        <taxon>Corynesporascaceae</taxon>
        <taxon>Corynespora</taxon>
    </lineage>
</organism>
<dbReference type="PANTHER" id="PTHR36578:SF1">
    <property type="entry name" value="APPLE DOMAIN-CONTAINING PROTEIN"/>
    <property type="match status" value="1"/>
</dbReference>
<dbReference type="PANTHER" id="PTHR36578">
    <property type="entry name" value="CHROMOSOME 15, WHOLE GENOME SHOTGUN SEQUENCE"/>
    <property type="match status" value="1"/>
</dbReference>
<evidence type="ECO:0008006" key="3">
    <source>
        <dbReference type="Google" id="ProtNLM"/>
    </source>
</evidence>
<dbReference type="Proteomes" id="UP000240883">
    <property type="component" value="Unassembled WGS sequence"/>
</dbReference>
<name>A0A2T2NM05_CORCC</name>
<dbReference type="OrthoDB" id="271448at2759"/>
<protein>
    <recommendedName>
        <fullName evidence="3">Apple domain-containing protein</fullName>
    </recommendedName>
</protein>
<dbReference type="EMBL" id="KZ678136">
    <property type="protein sequence ID" value="PSN66455.1"/>
    <property type="molecule type" value="Genomic_DNA"/>
</dbReference>
<dbReference type="AlphaFoldDB" id="A0A2T2NM05"/>
<evidence type="ECO:0000313" key="2">
    <source>
        <dbReference type="Proteomes" id="UP000240883"/>
    </source>
</evidence>
<dbReference type="STRING" id="1448308.A0A2T2NM05"/>
<proteinExistence type="predicted"/>